<dbReference type="SUPFAM" id="SSF109604">
    <property type="entry name" value="HD-domain/PDEase-like"/>
    <property type="match status" value="1"/>
</dbReference>
<dbReference type="EMBL" id="JAUSTY010000005">
    <property type="protein sequence ID" value="MDQ0165665.1"/>
    <property type="molecule type" value="Genomic_DNA"/>
</dbReference>
<feature type="domain" description="HD" evidence="1">
    <location>
        <begin position="23"/>
        <end position="139"/>
    </location>
</feature>
<keyword evidence="3" id="KW-1185">Reference proteome</keyword>
<dbReference type="SMART" id="SM00471">
    <property type="entry name" value="HDc"/>
    <property type="match status" value="1"/>
</dbReference>
<dbReference type="PROSITE" id="PS51831">
    <property type="entry name" value="HD"/>
    <property type="match status" value="1"/>
</dbReference>
<dbReference type="CDD" id="cd00077">
    <property type="entry name" value="HDc"/>
    <property type="match status" value="1"/>
</dbReference>
<dbReference type="InterPro" id="IPR003607">
    <property type="entry name" value="HD/PDEase_dom"/>
</dbReference>
<accession>A0ABT9VXQ1</accession>
<evidence type="ECO:0000313" key="2">
    <source>
        <dbReference type="EMBL" id="MDQ0165665.1"/>
    </source>
</evidence>
<protein>
    <recommendedName>
        <fullName evidence="1">HD domain-containing protein</fullName>
    </recommendedName>
</protein>
<dbReference type="Pfam" id="PF01966">
    <property type="entry name" value="HD"/>
    <property type="match status" value="1"/>
</dbReference>
<sequence length="185" mass="21063">MRNVTIYDIYQHPIAQKYIRRSGMAHAISVAYHAFSLACEKGINPDLAAKAGLLHDIGHYTWYKDGEWDYNAYKKNDIHPIKGAERAHKLLIRLGENPKAAKEISLAVLLHTDSLLPEGQIQLSRLQEIVHIADEMDKQPNHQHHYRQLDQSKEKLLIKQLDKKIEAAPQSCSSPSIRTISLLSN</sequence>
<comment type="caution">
    <text evidence="2">The sequence shown here is derived from an EMBL/GenBank/DDBJ whole genome shotgun (WGS) entry which is preliminary data.</text>
</comment>
<dbReference type="Gene3D" id="1.10.3210.10">
    <property type="entry name" value="Hypothetical protein af1432"/>
    <property type="match status" value="1"/>
</dbReference>
<evidence type="ECO:0000313" key="3">
    <source>
        <dbReference type="Proteomes" id="UP001235840"/>
    </source>
</evidence>
<reference evidence="2 3" key="1">
    <citation type="submission" date="2023-07" db="EMBL/GenBank/DDBJ databases">
        <title>Genomic Encyclopedia of Type Strains, Phase IV (KMG-IV): sequencing the most valuable type-strain genomes for metagenomic binning, comparative biology and taxonomic classification.</title>
        <authorList>
            <person name="Goeker M."/>
        </authorList>
    </citation>
    <scope>NUCLEOTIDE SEQUENCE [LARGE SCALE GENOMIC DNA]</scope>
    <source>
        <strain evidence="2 3">DSM 12751</strain>
    </source>
</reference>
<gene>
    <name evidence="2" type="ORF">J2S11_001566</name>
</gene>
<name>A0ABT9VXQ1_9BACI</name>
<dbReference type="InterPro" id="IPR006675">
    <property type="entry name" value="HDIG_dom"/>
</dbReference>
<proteinExistence type="predicted"/>
<evidence type="ECO:0000259" key="1">
    <source>
        <dbReference type="PROSITE" id="PS51831"/>
    </source>
</evidence>
<dbReference type="RefSeq" id="WP_307393017.1">
    <property type="nucleotide sequence ID" value="NZ_BAAADK010000011.1"/>
</dbReference>
<dbReference type="NCBIfam" id="TIGR00277">
    <property type="entry name" value="HDIG"/>
    <property type="match status" value="1"/>
</dbReference>
<organism evidence="2 3">
    <name type="scientific">Caldalkalibacillus horti</name>
    <dbReference type="NCBI Taxonomy" id="77523"/>
    <lineage>
        <taxon>Bacteria</taxon>
        <taxon>Bacillati</taxon>
        <taxon>Bacillota</taxon>
        <taxon>Bacilli</taxon>
        <taxon>Bacillales</taxon>
        <taxon>Bacillaceae</taxon>
        <taxon>Caldalkalibacillus</taxon>
    </lineage>
</organism>
<dbReference type="InterPro" id="IPR006674">
    <property type="entry name" value="HD_domain"/>
</dbReference>
<dbReference type="Proteomes" id="UP001235840">
    <property type="component" value="Unassembled WGS sequence"/>
</dbReference>